<dbReference type="OrthoDB" id="1936739at2759"/>
<dbReference type="AlphaFoldDB" id="A0A2Z6M7J6"/>
<dbReference type="EMBL" id="DF973372">
    <property type="protein sequence ID" value="GAU28434.1"/>
    <property type="molecule type" value="Genomic_DNA"/>
</dbReference>
<evidence type="ECO:0000259" key="2">
    <source>
        <dbReference type="Pfam" id="PF10536"/>
    </source>
</evidence>
<feature type="compositionally biased region" description="Acidic residues" evidence="1">
    <location>
        <begin position="17"/>
        <end position="39"/>
    </location>
</feature>
<protein>
    <recommendedName>
        <fullName evidence="2">Aminotransferase-like plant mobile domain-containing protein</fullName>
    </recommendedName>
</protein>
<dbReference type="InterPro" id="IPR019557">
    <property type="entry name" value="AminoTfrase-like_pln_mobile"/>
</dbReference>
<gene>
    <name evidence="3" type="ORF">TSUD_54860</name>
</gene>
<dbReference type="Proteomes" id="UP000242715">
    <property type="component" value="Unassembled WGS sequence"/>
</dbReference>
<dbReference type="GO" id="GO:0010073">
    <property type="term" value="P:meristem maintenance"/>
    <property type="evidence" value="ECO:0007669"/>
    <property type="project" value="InterPro"/>
</dbReference>
<dbReference type="InterPro" id="IPR044824">
    <property type="entry name" value="MAIN-like"/>
</dbReference>
<sequence length="431" mass="50085">MVRVSGGSRLRAHPPVPDDDDDFEADEYLNEFADYDEEPQAPQQQPQQQPQQPNVEEEGYPEGPRDLSLLKDYHKHRPIPIWDAQADDPMLNKYLRCIASANKVIKLQKPHPNVAWFWGPGIASRLEPLVRTNFNVLDYVGKFLYHRKMTRPEEAQMVSSFLGIDEEDALEMFATLNGPHMKHSYVAGLFSQYQTAADRDEAENRPVHEIRLYRERCIRAFLLFVSGCTIFSNRSSYYLDIVYLQYFQDLSSVHEWNWGSATLVHLKNYLDYASEAGSSQMAGYMSLLEEWIITHFPALSMWQFVENVTDDMPLNAKCGNLKAKHLPECVLRQFKYVQGIPRNSDMSATPNINVFEIDRVFAEELELRMIDEHMRGQPVVNAWDHEPRYIRWLYRVSHPKMRPSEVSGMRLRKELQFIVLCVGFSACLTRV</sequence>
<dbReference type="Pfam" id="PF10536">
    <property type="entry name" value="PMD"/>
    <property type="match status" value="1"/>
</dbReference>
<name>A0A2Z6M7J6_TRISU</name>
<accession>A0A2Z6M7J6</accession>
<evidence type="ECO:0000313" key="4">
    <source>
        <dbReference type="Proteomes" id="UP000242715"/>
    </source>
</evidence>
<evidence type="ECO:0000256" key="1">
    <source>
        <dbReference type="SAM" id="MobiDB-lite"/>
    </source>
</evidence>
<feature type="compositionally biased region" description="Low complexity" evidence="1">
    <location>
        <begin position="40"/>
        <end position="53"/>
    </location>
</feature>
<feature type="domain" description="Aminotransferase-like plant mobile" evidence="2">
    <location>
        <begin position="214"/>
        <end position="300"/>
    </location>
</feature>
<evidence type="ECO:0000313" key="3">
    <source>
        <dbReference type="EMBL" id="GAU28434.1"/>
    </source>
</evidence>
<organism evidence="3 4">
    <name type="scientific">Trifolium subterraneum</name>
    <name type="common">Subterranean clover</name>
    <dbReference type="NCBI Taxonomy" id="3900"/>
    <lineage>
        <taxon>Eukaryota</taxon>
        <taxon>Viridiplantae</taxon>
        <taxon>Streptophyta</taxon>
        <taxon>Embryophyta</taxon>
        <taxon>Tracheophyta</taxon>
        <taxon>Spermatophyta</taxon>
        <taxon>Magnoliopsida</taxon>
        <taxon>eudicotyledons</taxon>
        <taxon>Gunneridae</taxon>
        <taxon>Pentapetalae</taxon>
        <taxon>rosids</taxon>
        <taxon>fabids</taxon>
        <taxon>Fabales</taxon>
        <taxon>Fabaceae</taxon>
        <taxon>Papilionoideae</taxon>
        <taxon>50 kb inversion clade</taxon>
        <taxon>NPAAA clade</taxon>
        <taxon>Hologalegina</taxon>
        <taxon>IRL clade</taxon>
        <taxon>Trifolieae</taxon>
        <taxon>Trifolium</taxon>
    </lineage>
</organism>
<proteinExistence type="predicted"/>
<dbReference type="PANTHER" id="PTHR46033:SF1">
    <property type="entry name" value="PROTEIN MAIN-LIKE 2"/>
    <property type="match status" value="1"/>
</dbReference>
<feature type="region of interest" description="Disordered" evidence="1">
    <location>
        <begin position="1"/>
        <end position="68"/>
    </location>
</feature>
<dbReference type="PANTHER" id="PTHR46033">
    <property type="entry name" value="PROTEIN MAIN-LIKE 2"/>
    <property type="match status" value="1"/>
</dbReference>
<reference evidence="4" key="1">
    <citation type="journal article" date="2017" name="Front. Plant Sci.">
        <title>Climate Clever Clovers: New Paradigm to Reduce the Environmental Footprint of Ruminants by Breeding Low Methanogenic Forages Utilizing Haplotype Variation.</title>
        <authorList>
            <person name="Kaur P."/>
            <person name="Appels R."/>
            <person name="Bayer P.E."/>
            <person name="Keeble-Gagnere G."/>
            <person name="Wang J."/>
            <person name="Hirakawa H."/>
            <person name="Shirasawa K."/>
            <person name="Vercoe P."/>
            <person name="Stefanova K."/>
            <person name="Durmic Z."/>
            <person name="Nichols P."/>
            <person name="Revell C."/>
            <person name="Isobe S.N."/>
            <person name="Edwards D."/>
            <person name="Erskine W."/>
        </authorList>
    </citation>
    <scope>NUCLEOTIDE SEQUENCE [LARGE SCALE GENOMIC DNA]</scope>
    <source>
        <strain evidence="4">cv. Daliak</strain>
    </source>
</reference>
<keyword evidence="4" id="KW-1185">Reference proteome</keyword>